<dbReference type="AlphaFoldDB" id="A0AA38U9N7"/>
<accession>A0AA38U9N7</accession>
<proteinExistence type="predicted"/>
<name>A0AA38U9N7_9AGAR</name>
<dbReference type="Proteomes" id="UP001163846">
    <property type="component" value="Unassembled WGS sequence"/>
</dbReference>
<evidence type="ECO:0000313" key="2">
    <source>
        <dbReference type="EMBL" id="KAJ3831362.1"/>
    </source>
</evidence>
<dbReference type="EMBL" id="MU807542">
    <property type="protein sequence ID" value="KAJ3831362.1"/>
    <property type="molecule type" value="Genomic_DNA"/>
</dbReference>
<evidence type="ECO:0000256" key="1">
    <source>
        <dbReference type="SAM" id="MobiDB-lite"/>
    </source>
</evidence>
<gene>
    <name evidence="2" type="ORF">F5878DRAFT_675947</name>
</gene>
<sequence>MSTEANVTGTVSAQCQKIVEDANAGRVTFADARRKLLSERLPEVVLKSYLVQFQQPIGGEGSDRPLAGNEDRGVTPEGLDANQQEEFRRKRAEILGQEGSHSGQRSGGESSRRGEGGEGGVHSIDPLSGLANFGPGKERSSEYAVLEQQLKAIQLLVSGDSGSVSASTLDSLPHLREKARSTGDLHIDKTLQTKKIYLKEQNCGALIDLFQSCYLPEPLPRSIWKLILKDEYISFEKLLAGIDPSYDHQDEGRDFGAGYTLVKKDHLSARKPVVSESDWNRAFDAWKNGVILAFLIEKMNFQSIEWASLTSFAISLMTLRFRSALITKFARDIIKVLSASMTGLELRQLSWRLFIVLLWAVNLSALQIRALRLGPTSVPPAQSVSTGTVGDVMIPVSMVDDMESVQSAKRIIEPLILLNTKPSSSPEDLETSTTGNWAPEAVQGPRPLIISPLVLFSETASPLPGPPSYVLDDSLIQVTLIKPEAYLKTHTPYSLDQFYPLSFWLCHSEDSSMDIAISNSSMVDASIKELIQNIIDSSLMLISSPRCLRRSITNLVWAPAFPSTPLSLCHLGHMEARSGLTFLLSETVSALKFRETPTLMLPALLLGAVHNSP</sequence>
<evidence type="ECO:0000313" key="3">
    <source>
        <dbReference type="Proteomes" id="UP001163846"/>
    </source>
</evidence>
<feature type="region of interest" description="Disordered" evidence="1">
    <location>
        <begin position="57"/>
        <end position="132"/>
    </location>
</feature>
<comment type="caution">
    <text evidence="2">The sequence shown here is derived from an EMBL/GenBank/DDBJ whole genome shotgun (WGS) entry which is preliminary data.</text>
</comment>
<reference evidence="2" key="1">
    <citation type="submission" date="2022-08" db="EMBL/GenBank/DDBJ databases">
        <authorList>
            <consortium name="DOE Joint Genome Institute"/>
            <person name="Min B."/>
            <person name="Riley R."/>
            <person name="Sierra-Patev S."/>
            <person name="Naranjo-Ortiz M."/>
            <person name="Looney B."/>
            <person name="Konkel Z."/>
            <person name="Slot J.C."/>
            <person name="Sakamoto Y."/>
            <person name="Steenwyk J.L."/>
            <person name="Rokas A."/>
            <person name="Carro J."/>
            <person name="Camarero S."/>
            <person name="Ferreira P."/>
            <person name="Molpeceres G."/>
            <person name="Ruiz-Duenas F.J."/>
            <person name="Serrano A."/>
            <person name="Henrissat B."/>
            <person name="Drula E."/>
            <person name="Hughes K.W."/>
            <person name="Mata J.L."/>
            <person name="Ishikawa N.K."/>
            <person name="Vargas-Isla R."/>
            <person name="Ushijima S."/>
            <person name="Smith C.A."/>
            <person name="Ahrendt S."/>
            <person name="Andreopoulos W."/>
            <person name="He G."/>
            <person name="Labutti K."/>
            <person name="Lipzen A."/>
            <person name="Ng V."/>
            <person name="Sandor L."/>
            <person name="Barry K."/>
            <person name="Martinez A.T."/>
            <person name="Xiao Y."/>
            <person name="Gibbons J.G."/>
            <person name="Terashima K."/>
            <person name="Hibbett D.S."/>
            <person name="Grigoriev I.V."/>
        </authorList>
    </citation>
    <scope>NUCLEOTIDE SEQUENCE</scope>
    <source>
        <strain evidence="2">TFB9207</strain>
    </source>
</reference>
<keyword evidence="3" id="KW-1185">Reference proteome</keyword>
<feature type="compositionally biased region" description="Low complexity" evidence="1">
    <location>
        <begin position="96"/>
        <end position="109"/>
    </location>
</feature>
<protein>
    <submittedName>
        <fullName evidence="2">Uncharacterized protein</fullName>
    </submittedName>
</protein>
<organism evidence="2 3">
    <name type="scientific">Lentinula raphanica</name>
    <dbReference type="NCBI Taxonomy" id="153919"/>
    <lineage>
        <taxon>Eukaryota</taxon>
        <taxon>Fungi</taxon>
        <taxon>Dikarya</taxon>
        <taxon>Basidiomycota</taxon>
        <taxon>Agaricomycotina</taxon>
        <taxon>Agaricomycetes</taxon>
        <taxon>Agaricomycetidae</taxon>
        <taxon>Agaricales</taxon>
        <taxon>Marasmiineae</taxon>
        <taxon>Omphalotaceae</taxon>
        <taxon>Lentinula</taxon>
    </lineage>
</organism>